<evidence type="ECO:0000313" key="10">
    <source>
        <dbReference type="Proteomes" id="UP000273159"/>
    </source>
</evidence>
<feature type="transmembrane region" description="Helical" evidence="8">
    <location>
        <begin position="112"/>
        <end position="132"/>
    </location>
</feature>
<name>A0A3B0FB13_PSEPS</name>
<feature type="transmembrane region" description="Helical" evidence="8">
    <location>
        <begin position="86"/>
        <end position="106"/>
    </location>
</feature>
<feature type="transmembrane region" description="Helical" evidence="8">
    <location>
        <begin position="57"/>
        <end position="79"/>
    </location>
</feature>
<accession>A0A3B0FB13</accession>
<evidence type="ECO:0000256" key="3">
    <source>
        <dbReference type="ARBA" id="ARBA00022448"/>
    </source>
</evidence>
<reference evidence="10" key="2">
    <citation type="submission" date="2018-10" db="EMBL/GenBank/DDBJ databases">
        <authorList>
            <person name="Wang Y."/>
            <person name="Wang J."/>
            <person name="Yang X."/>
            <person name="Wang Z."/>
            <person name="Huang Y."/>
        </authorList>
    </citation>
    <scope>NUCLEOTIDE SEQUENCE [LARGE SCALE GENOMIC DNA]</scope>
    <source>
        <strain evidence="10">J015</strain>
    </source>
</reference>
<proteinExistence type="inferred from homology"/>
<keyword evidence="6 8" id="KW-1133">Transmembrane helix</keyword>
<keyword evidence="7 8" id="KW-0472">Membrane</keyword>
<dbReference type="Proteomes" id="UP000273159">
    <property type="component" value="Unassembled WGS sequence"/>
</dbReference>
<feature type="transmembrane region" description="Helical" evidence="8">
    <location>
        <begin position="170"/>
        <end position="188"/>
    </location>
</feature>
<sequence length="213" mass="21552">MAYICLLLSGAALLVNGLAALGHVPRRDAAVLGVTVGAAQLVLGVVLLSLDNSAGTPLTAAGIFLFGLTYAYAGLDALLGLGSKGLGWFSGMVAVVAVLLAAAWLLPDPLLAVLWLGWAVLWGQMFASMALGLGRLDRFTGWSLVLASQTTATVPAFLGLAGLWPRGPEAAGTAAAVLGVLFVAALVLSRRGTAAIPPQALTEGAAPQRTPVE</sequence>
<evidence type="ECO:0000256" key="4">
    <source>
        <dbReference type="ARBA" id="ARBA00022475"/>
    </source>
</evidence>
<dbReference type="OMA" id="FAFTYLW"/>
<keyword evidence="3" id="KW-0813">Transport</keyword>
<evidence type="ECO:0000256" key="8">
    <source>
        <dbReference type="SAM" id="Phobius"/>
    </source>
</evidence>
<dbReference type="Gene3D" id="1.25.40.600">
    <property type="match status" value="1"/>
</dbReference>
<evidence type="ECO:0000313" key="9">
    <source>
        <dbReference type="EMBL" id="RKO22124.1"/>
    </source>
</evidence>
<feature type="transmembrane region" description="Helical" evidence="8">
    <location>
        <begin position="144"/>
        <end position="164"/>
    </location>
</feature>
<comment type="caution">
    <text evidence="9">The sequence shown here is derived from an EMBL/GenBank/DDBJ whole genome shotgun (WGS) entry which is preliminary data.</text>
</comment>
<evidence type="ECO:0000256" key="2">
    <source>
        <dbReference type="ARBA" id="ARBA00010068"/>
    </source>
</evidence>
<dbReference type="GO" id="GO:0005886">
    <property type="term" value="C:plasma membrane"/>
    <property type="evidence" value="ECO:0007669"/>
    <property type="project" value="UniProtKB-SubCell"/>
</dbReference>
<comment type="subcellular location">
    <subcellularLocation>
        <location evidence="1">Cell membrane</location>
        <topology evidence="1">Multi-pass membrane protein</topology>
    </subcellularLocation>
</comment>
<dbReference type="Pfam" id="PF02293">
    <property type="entry name" value="AmiS_UreI"/>
    <property type="match status" value="1"/>
</dbReference>
<evidence type="ECO:0000256" key="1">
    <source>
        <dbReference type="ARBA" id="ARBA00004651"/>
    </source>
</evidence>
<dbReference type="EMBL" id="RBNH01000014">
    <property type="protein sequence ID" value="RKO22124.1"/>
    <property type="molecule type" value="Genomic_DNA"/>
</dbReference>
<organism evidence="9 10">
    <name type="scientific">Pseudarthrobacter phenanthrenivorans</name>
    <name type="common">Arthrobacter phenanthrenivorans</name>
    <dbReference type="NCBI Taxonomy" id="361575"/>
    <lineage>
        <taxon>Bacteria</taxon>
        <taxon>Bacillati</taxon>
        <taxon>Actinomycetota</taxon>
        <taxon>Actinomycetes</taxon>
        <taxon>Micrococcales</taxon>
        <taxon>Micrococcaceae</taxon>
        <taxon>Pseudarthrobacter</taxon>
    </lineage>
</organism>
<protein>
    <submittedName>
        <fullName evidence="9">AmiS/UreI transporter</fullName>
    </submittedName>
</protein>
<dbReference type="InterPro" id="IPR003211">
    <property type="entry name" value="AmiSUreI_transpt"/>
</dbReference>
<gene>
    <name evidence="9" type="ORF">D7Z96_14905</name>
</gene>
<evidence type="ECO:0000256" key="7">
    <source>
        <dbReference type="ARBA" id="ARBA00023136"/>
    </source>
</evidence>
<comment type="similarity">
    <text evidence="2">Belongs to the AmiS/UreI family.</text>
</comment>
<keyword evidence="4" id="KW-1003">Cell membrane</keyword>
<dbReference type="AlphaFoldDB" id="A0A3B0FB13"/>
<reference evidence="9 10" key="1">
    <citation type="submission" date="2018-10" db="EMBL/GenBank/DDBJ databases">
        <title>Genome-guide identification and characterization of bacteria that degrade polycyclic aromatic hydrocarbons and resist hexavalent chromium simultaneously.</title>
        <authorList>
            <person name="Feng H."/>
        </authorList>
    </citation>
    <scope>NUCLEOTIDE SEQUENCE [LARGE SCALE GENOMIC DNA]</scope>
    <source>
        <strain evidence="9 10">J015</strain>
    </source>
</reference>
<dbReference type="InterPro" id="IPR038523">
    <property type="entry name" value="AmiSUreI_transpt_sf"/>
</dbReference>
<keyword evidence="5 8" id="KW-0812">Transmembrane</keyword>
<evidence type="ECO:0000256" key="5">
    <source>
        <dbReference type="ARBA" id="ARBA00022692"/>
    </source>
</evidence>
<evidence type="ECO:0000256" key="6">
    <source>
        <dbReference type="ARBA" id="ARBA00022989"/>
    </source>
</evidence>